<proteinExistence type="inferred from homology"/>
<dbReference type="SUPFAM" id="SSF50978">
    <property type="entry name" value="WD40 repeat-like"/>
    <property type="match status" value="1"/>
</dbReference>
<evidence type="ECO:0000256" key="2">
    <source>
        <dbReference type="ARBA" id="ARBA00022737"/>
    </source>
</evidence>
<accession>A0A915LUZ4</accession>
<dbReference type="InterPro" id="IPR036322">
    <property type="entry name" value="WD40_repeat_dom_sf"/>
</dbReference>
<name>A0A915LUZ4_MELJA</name>
<dbReference type="PROSITE" id="PS00678">
    <property type="entry name" value="WD_REPEATS_1"/>
    <property type="match status" value="2"/>
</dbReference>
<dbReference type="InterPro" id="IPR001680">
    <property type="entry name" value="WD40_rpt"/>
</dbReference>
<dbReference type="GO" id="GO:0030864">
    <property type="term" value="C:cortical actin cytoskeleton"/>
    <property type="evidence" value="ECO:0007669"/>
    <property type="project" value="TreeGrafter"/>
</dbReference>
<dbReference type="PROSITE" id="PS50294">
    <property type="entry name" value="WD_REPEATS_REGION"/>
    <property type="match status" value="2"/>
</dbReference>
<dbReference type="Gene3D" id="2.130.10.10">
    <property type="entry name" value="YVTN repeat-like/Quinoprotein amine dehydrogenase"/>
    <property type="match status" value="1"/>
</dbReference>
<dbReference type="InterPro" id="IPR019775">
    <property type="entry name" value="WD40_repeat_CS"/>
</dbReference>
<keyword evidence="5" id="KW-1185">Reference proteome</keyword>
<evidence type="ECO:0000313" key="5">
    <source>
        <dbReference type="Proteomes" id="UP000887561"/>
    </source>
</evidence>
<dbReference type="PANTHER" id="PTHR19856:SF0">
    <property type="entry name" value="WD REPEAT-CONTAINING PROTEIN 1"/>
    <property type="match status" value="1"/>
</dbReference>
<dbReference type="GO" id="GO:0045214">
    <property type="term" value="P:sarcomere organization"/>
    <property type="evidence" value="ECO:0007669"/>
    <property type="project" value="TreeGrafter"/>
</dbReference>
<dbReference type="PROSITE" id="PS50082">
    <property type="entry name" value="WD_REPEATS_2"/>
    <property type="match status" value="2"/>
</dbReference>
<dbReference type="GO" id="GO:0040011">
    <property type="term" value="P:locomotion"/>
    <property type="evidence" value="ECO:0007669"/>
    <property type="project" value="TreeGrafter"/>
</dbReference>
<evidence type="ECO:0000256" key="3">
    <source>
        <dbReference type="ARBA" id="ARBA00038366"/>
    </source>
</evidence>
<organism evidence="5 6">
    <name type="scientific">Meloidogyne javanica</name>
    <name type="common">Root-knot nematode worm</name>
    <dbReference type="NCBI Taxonomy" id="6303"/>
    <lineage>
        <taxon>Eukaryota</taxon>
        <taxon>Metazoa</taxon>
        <taxon>Ecdysozoa</taxon>
        <taxon>Nematoda</taxon>
        <taxon>Chromadorea</taxon>
        <taxon>Rhabditida</taxon>
        <taxon>Tylenchina</taxon>
        <taxon>Tylenchomorpha</taxon>
        <taxon>Tylenchoidea</taxon>
        <taxon>Meloidogynidae</taxon>
        <taxon>Meloidogyninae</taxon>
        <taxon>Meloidogyne</taxon>
        <taxon>Meloidogyne incognita group</taxon>
    </lineage>
</organism>
<evidence type="ECO:0000313" key="6">
    <source>
        <dbReference type="WBParaSite" id="scaffold20042_cov152.g19391"/>
    </source>
</evidence>
<feature type="repeat" description="WD" evidence="4">
    <location>
        <begin position="111"/>
        <end position="145"/>
    </location>
</feature>
<dbReference type="AlphaFoldDB" id="A0A915LUZ4"/>
<dbReference type="Proteomes" id="UP000887561">
    <property type="component" value="Unplaced"/>
</dbReference>
<sequence>DGNVHVYALSTSDSSLTENQKLSHGGALTSVNFSPDGKYLVATDIAKKVVPYNVNNGFKVASEKSWSFHTARINCSAWSSNSRYIVTGSLDTNIMVWDLEQSGEHPLLIRGAHQMSAINCVAFLQDGKRILSVGQDANIRIWNVKLPIKPS</sequence>
<dbReference type="InterPro" id="IPR015943">
    <property type="entry name" value="WD40/YVTN_repeat-like_dom_sf"/>
</dbReference>
<dbReference type="PANTHER" id="PTHR19856">
    <property type="entry name" value="WD-REPEATCONTAINING PROTEIN WDR1"/>
    <property type="match status" value="1"/>
</dbReference>
<comment type="similarity">
    <text evidence="3">Belongs to the WD repeat AIP1 family.</text>
</comment>
<keyword evidence="1 4" id="KW-0853">WD repeat</keyword>
<evidence type="ECO:0000256" key="4">
    <source>
        <dbReference type="PROSITE-ProRule" id="PRU00221"/>
    </source>
</evidence>
<evidence type="ECO:0000256" key="1">
    <source>
        <dbReference type="ARBA" id="ARBA00022574"/>
    </source>
</evidence>
<dbReference type="Pfam" id="PF00400">
    <property type="entry name" value="WD40"/>
    <property type="match status" value="3"/>
</dbReference>
<protein>
    <submittedName>
        <fullName evidence="6">Uncharacterized protein</fullName>
    </submittedName>
</protein>
<dbReference type="GO" id="GO:0030042">
    <property type="term" value="P:actin filament depolymerization"/>
    <property type="evidence" value="ECO:0007669"/>
    <property type="project" value="TreeGrafter"/>
</dbReference>
<dbReference type="WBParaSite" id="scaffold20042_cov152.g19391">
    <property type="protein sequence ID" value="scaffold20042_cov152.g19391"/>
    <property type="gene ID" value="scaffold20042_cov152.g19391"/>
</dbReference>
<keyword evidence="2" id="KW-0677">Repeat</keyword>
<reference evidence="6" key="1">
    <citation type="submission" date="2022-11" db="UniProtKB">
        <authorList>
            <consortium name="WormBaseParasite"/>
        </authorList>
    </citation>
    <scope>IDENTIFICATION</scope>
</reference>
<dbReference type="GO" id="GO:0051015">
    <property type="term" value="F:actin filament binding"/>
    <property type="evidence" value="ECO:0007669"/>
    <property type="project" value="TreeGrafter"/>
</dbReference>
<feature type="repeat" description="WD" evidence="4">
    <location>
        <begin position="66"/>
        <end position="100"/>
    </location>
</feature>
<dbReference type="SMART" id="SM00320">
    <property type="entry name" value="WD40"/>
    <property type="match status" value="3"/>
</dbReference>